<dbReference type="GO" id="GO:0016787">
    <property type="term" value="F:hydrolase activity"/>
    <property type="evidence" value="ECO:0007669"/>
    <property type="project" value="UniProtKB-KW"/>
</dbReference>
<keyword evidence="2" id="KW-0378">Hydrolase</keyword>
<dbReference type="InterPro" id="IPR000073">
    <property type="entry name" value="AB_hydrolase_1"/>
</dbReference>
<dbReference type="PANTHER" id="PTHR43194:SF2">
    <property type="entry name" value="PEROXISOMAL MEMBRANE PROTEIN LPX1"/>
    <property type="match status" value="1"/>
</dbReference>
<proteinExistence type="predicted"/>
<feature type="domain" description="AB hydrolase-1" evidence="1">
    <location>
        <begin position="26"/>
        <end position="239"/>
    </location>
</feature>
<dbReference type="PANTHER" id="PTHR43194">
    <property type="entry name" value="HYDROLASE ALPHA/BETA FOLD FAMILY"/>
    <property type="match status" value="1"/>
</dbReference>
<evidence type="ECO:0000313" key="3">
    <source>
        <dbReference type="Proteomes" id="UP000436522"/>
    </source>
</evidence>
<protein>
    <submittedName>
        <fullName evidence="2">Alpha/beta hydrolase</fullName>
    </submittedName>
</protein>
<gene>
    <name evidence="2" type="ORF">So717_07400</name>
</gene>
<dbReference type="OrthoDB" id="9804723at2"/>
<dbReference type="AlphaFoldDB" id="A0A640VMP0"/>
<dbReference type="RefSeq" id="WP_159974834.1">
    <property type="nucleotide sequence ID" value="NZ_BLIV01000001.1"/>
</dbReference>
<accession>A0A640VMP0</accession>
<sequence>MTTSQNNGSEKQTLAAADLLREYPSVWIHGAGLSGSTWQDITQDLPKAQTPDLPGHGAAPQIDPPRVEGFAEVLLHDMPEGCVLIGHSLGGMVALDMAARAPGRIAALIIVEAVPTVRDTWFQRVSAQLAAGIFSHLSPKLLAWLSGLGERGQARNEMRAQLARHSKRSLSQALYAALAYDGRAHLAEITVPTLVITGRRNRATHRGAALIAAQVPRAEHVMLGGGHMLHIDNPDGLREAINSFLHRRLP</sequence>
<keyword evidence="3" id="KW-1185">Reference proteome</keyword>
<dbReference type="SUPFAM" id="SSF53474">
    <property type="entry name" value="alpha/beta-Hydrolases"/>
    <property type="match status" value="1"/>
</dbReference>
<evidence type="ECO:0000259" key="1">
    <source>
        <dbReference type="Pfam" id="PF12697"/>
    </source>
</evidence>
<evidence type="ECO:0000313" key="2">
    <source>
        <dbReference type="EMBL" id="GFE48987.1"/>
    </source>
</evidence>
<dbReference type="Proteomes" id="UP000436522">
    <property type="component" value="Unassembled WGS sequence"/>
</dbReference>
<dbReference type="Gene3D" id="3.40.50.1820">
    <property type="entry name" value="alpha/beta hydrolase"/>
    <property type="match status" value="1"/>
</dbReference>
<reference evidence="2 3" key="1">
    <citation type="submission" date="2019-12" db="EMBL/GenBank/DDBJ databases">
        <title>Roseobacter cerasinus sp. nov., isolated from seawater around aquaculture.</title>
        <authorList>
            <person name="Muramatsu S."/>
            <person name="Takabe Y."/>
            <person name="Mori K."/>
            <person name="Takaichi S."/>
            <person name="Hanada S."/>
        </authorList>
    </citation>
    <scope>NUCLEOTIDE SEQUENCE [LARGE SCALE GENOMIC DNA]</scope>
    <source>
        <strain evidence="2 3">AI77</strain>
    </source>
</reference>
<dbReference type="Pfam" id="PF12697">
    <property type="entry name" value="Abhydrolase_6"/>
    <property type="match status" value="1"/>
</dbReference>
<dbReference type="EMBL" id="BLIV01000001">
    <property type="protein sequence ID" value="GFE48987.1"/>
    <property type="molecule type" value="Genomic_DNA"/>
</dbReference>
<organism evidence="2 3">
    <name type="scientific">Roseobacter cerasinus</name>
    <dbReference type="NCBI Taxonomy" id="2602289"/>
    <lineage>
        <taxon>Bacteria</taxon>
        <taxon>Pseudomonadati</taxon>
        <taxon>Pseudomonadota</taxon>
        <taxon>Alphaproteobacteria</taxon>
        <taxon>Rhodobacterales</taxon>
        <taxon>Roseobacteraceae</taxon>
        <taxon>Roseobacter</taxon>
    </lineage>
</organism>
<dbReference type="InterPro" id="IPR050228">
    <property type="entry name" value="Carboxylesterase_BioH"/>
</dbReference>
<name>A0A640VMP0_9RHOB</name>
<comment type="caution">
    <text evidence="2">The sequence shown here is derived from an EMBL/GenBank/DDBJ whole genome shotgun (WGS) entry which is preliminary data.</text>
</comment>
<dbReference type="InterPro" id="IPR029058">
    <property type="entry name" value="AB_hydrolase_fold"/>
</dbReference>